<keyword evidence="4" id="KW-1185">Reference proteome</keyword>
<accession>A0ABR0MD93</accession>
<dbReference type="InterPro" id="IPR046796">
    <property type="entry name" value="Transposase_32_dom"/>
</dbReference>
<dbReference type="Proteomes" id="UP001358586">
    <property type="component" value="Chromosome 13"/>
</dbReference>
<feature type="domain" description="Putative plant transposon protein" evidence="2">
    <location>
        <begin position="63"/>
        <end position="191"/>
    </location>
</feature>
<evidence type="ECO:0000313" key="3">
    <source>
        <dbReference type="EMBL" id="KAK5771224.1"/>
    </source>
</evidence>
<protein>
    <recommendedName>
        <fullName evidence="2">Putative plant transposon protein domain-containing protein</fullName>
    </recommendedName>
</protein>
<dbReference type="EMBL" id="JARKNE010000013">
    <property type="protein sequence ID" value="KAK5771224.1"/>
    <property type="molecule type" value="Genomic_DNA"/>
</dbReference>
<proteinExistence type="predicted"/>
<comment type="caution">
    <text evidence="3">The sequence shown here is derived from an EMBL/GenBank/DDBJ whole genome shotgun (WGS) entry which is preliminary data.</text>
</comment>
<dbReference type="Pfam" id="PF20167">
    <property type="entry name" value="Transposase_32"/>
    <property type="match status" value="1"/>
</dbReference>
<name>A0ABR0MD93_GOSAR</name>
<evidence type="ECO:0000259" key="2">
    <source>
        <dbReference type="Pfam" id="PF20167"/>
    </source>
</evidence>
<evidence type="ECO:0000256" key="1">
    <source>
        <dbReference type="SAM" id="MobiDB-lite"/>
    </source>
</evidence>
<feature type="region of interest" description="Disordered" evidence="1">
    <location>
        <begin position="194"/>
        <end position="260"/>
    </location>
</feature>
<gene>
    <name evidence="3" type="ORF">PVK06_047411</name>
</gene>
<sequence length="260" mass="30443">MSLKRTKFSNITPENLILIDEEVKERFYSIFKHQPMMLKNGFNLKSHGLMVVPIQIRKKINDLKWEQFCDARSLPDDELCREFYASLTMQDATEVIVRKKKIPLTSKSINDLFNLPDVEEDKYYPMMNNINWDFLQQVLDVVTNPGSQWIIRKYGSHSCRREYLKPVAKVWFYFLRCSFMPISHSSTISMEQKVHELNQDEQEEPTKIDTKESTNKTETKANLVADTKEEEPDKEPNCPKPVEGSATPNQRLSQKKKQSS</sequence>
<reference evidence="3 4" key="1">
    <citation type="submission" date="2023-03" db="EMBL/GenBank/DDBJ databases">
        <title>WGS of Gossypium arboreum.</title>
        <authorList>
            <person name="Yu D."/>
        </authorList>
    </citation>
    <scope>NUCLEOTIDE SEQUENCE [LARGE SCALE GENOMIC DNA]</scope>
    <source>
        <tissue evidence="3">Leaf</tissue>
    </source>
</reference>
<organism evidence="3 4">
    <name type="scientific">Gossypium arboreum</name>
    <name type="common">Tree cotton</name>
    <name type="synonym">Gossypium nanking</name>
    <dbReference type="NCBI Taxonomy" id="29729"/>
    <lineage>
        <taxon>Eukaryota</taxon>
        <taxon>Viridiplantae</taxon>
        <taxon>Streptophyta</taxon>
        <taxon>Embryophyta</taxon>
        <taxon>Tracheophyta</taxon>
        <taxon>Spermatophyta</taxon>
        <taxon>Magnoliopsida</taxon>
        <taxon>eudicotyledons</taxon>
        <taxon>Gunneridae</taxon>
        <taxon>Pentapetalae</taxon>
        <taxon>rosids</taxon>
        <taxon>malvids</taxon>
        <taxon>Malvales</taxon>
        <taxon>Malvaceae</taxon>
        <taxon>Malvoideae</taxon>
        <taxon>Gossypium</taxon>
    </lineage>
</organism>
<evidence type="ECO:0000313" key="4">
    <source>
        <dbReference type="Proteomes" id="UP001358586"/>
    </source>
</evidence>
<feature type="compositionally biased region" description="Basic and acidic residues" evidence="1">
    <location>
        <begin position="194"/>
        <end position="219"/>
    </location>
</feature>